<dbReference type="InterPro" id="IPR050297">
    <property type="entry name" value="LipidA_mod_glycosyltrf_83"/>
</dbReference>
<reference evidence="9 10" key="1">
    <citation type="journal article" date="2021" name="Sci. Rep.">
        <title>The distribution of antibiotic resistance genes in chicken gut microbiota commensals.</title>
        <authorList>
            <person name="Juricova H."/>
            <person name="Matiasovicova J."/>
            <person name="Kubasova T."/>
            <person name="Cejkova D."/>
            <person name="Rychlik I."/>
        </authorList>
    </citation>
    <scope>NUCLEOTIDE SEQUENCE [LARGE SCALE GENOMIC DNA]</scope>
    <source>
        <strain evidence="9 10">An768</strain>
    </source>
</reference>
<feature type="transmembrane region" description="Helical" evidence="8">
    <location>
        <begin position="192"/>
        <end position="217"/>
    </location>
</feature>
<organism evidence="9 10">
    <name type="scientific">Bacteroides caecicola</name>
    <dbReference type="NCBI Taxonomy" id="1462569"/>
    <lineage>
        <taxon>Bacteria</taxon>
        <taxon>Pseudomonadati</taxon>
        <taxon>Bacteroidota</taxon>
        <taxon>Bacteroidia</taxon>
        <taxon>Bacteroidales</taxon>
        <taxon>Bacteroidaceae</taxon>
        <taxon>Bacteroides</taxon>
    </lineage>
</organism>
<keyword evidence="6 8" id="KW-1133">Transmembrane helix</keyword>
<name>A0ABS2FBY5_9BACE</name>
<evidence type="ECO:0000256" key="8">
    <source>
        <dbReference type="SAM" id="Phobius"/>
    </source>
</evidence>
<evidence type="ECO:0000256" key="4">
    <source>
        <dbReference type="ARBA" id="ARBA00022679"/>
    </source>
</evidence>
<evidence type="ECO:0000256" key="3">
    <source>
        <dbReference type="ARBA" id="ARBA00022676"/>
    </source>
</evidence>
<evidence type="ECO:0000256" key="6">
    <source>
        <dbReference type="ARBA" id="ARBA00022989"/>
    </source>
</evidence>
<dbReference type="PANTHER" id="PTHR33908">
    <property type="entry name" value="MANNOSYLTRANSFERASE YKCB-RELATED"/>
    <property type="match status" value="1"/>
</dbReference>
<keyword evidence="10" id="KW-1185">Reference proteome</keyword>
<sequence>MKQKILILLSILFLLFYIYSLSISPYGVDHGYYVSVSKCLAEGMIPWKDFQLIYTPLGMYFMAIPYMAGGLGLSSAWAQAVFFLFIVGTAVLVYYILSEFDLKNSTKWLSVLFYLMFYYSSDTLSVELEPFAVFWCLLGVLFLLKFNKQEKGTLYLYGAGLCATLSFLSKQYGVIILLVYICMLLLGKRKRIMNIGILCSSSLISVLVYYVWMGWIVNDFSFYQDLMGNDYPSRWQTFFSWGVKFFFLKSCVFIVILPVVYSKLSSVKKRMVLISIVGILLFSLQFYVRQYSHYCLFMYPFVVFIFAFVWDSITYKLSYLFPIGNICCVLILCYLDYARTEQGQIKLIQQSLYKEISKQLPAPTKTIVGIKECLQGPQIFSEVENVKPVNYLCNKFGFDSTEYPERVLKLFPDAECMIVDDDYLSWVYQLDSIQVSKQLQRMSLVTTIYPYKIKHYCPLKMDKVKN</sequence>
<keyword evidence="5 8" id="KW-0812">Transmembrane</keyword>
<keyword evidence="3" id="KW-0328">Glycosyltransferase</keyword>
<dbReference type="Proteomes" id="UP000782117">
    <property type="component" value="Unassembled WGS sequence"/>
</dbReference>
<comment type="subcellular location">
    <subcellularLocation>
        <location evidence="1">Cell membrane</location>
        <topology evidence="1">Multi-pass membrane protein</topology>
    </subcellularLocation>
</comment>
<feature type="transmembrane region" description="Helical" evidence="8">
    <location>
        <begin position="117"/>
        <end position="144"/>
    </location>
</feature>
<evidence type="ECO:0000313" key="9">
    <source>
        <dbReference type="EMBL" id="MBM6807304.1"/>
    </source>
</evidence>
<comment type="caution">
    <text evidence="9">The sequence shown here is derived from an EMBL/GenBank/DDBJ whole genome shotgun (WGS) entry which is preliminary data.</text>
</comment>
<dbReference type="RefSeq" id="WP_204501214.1">
    <property type="nucleotide sequence ID" value="NZ_JACJKJ010000020.1"/>
</dbReference>
<evidence type="ECO:0008006" key="11">
    <source>
        <dbReference type="Google" id="ProtNLM"/>
    </source>
</evidence>
<keyword evidence="7 8" id="KW-0472">Membrane</keyword>
<evidence type="ECO:0000256" key="1">
    <source>
        <dbReference type="ARBA" id="ARBA00004651"/>
    </source>
</evidence>
<feature type="transmembrane region" description="Helical" evidence="8">
    <location>
        <begin position="53"/>
        <end position="73"/>
    </location>
</feature>
<dbReference type="EMBL" id="JACJKJ010000020">
    <property type="protein sequence ID" value="MBM6807304.1"/>
    <property type="molecule type" value="Genomic_DNA"/>
</dbReference>
<protein>
    <recommendedName>
        <fullName evidence="11">Glycosyltransferase RgtA/B/C/D-like domain-containing protein</fullName>
    </recommendedName>
</protein>
<feature type="transmembrane region" description="Helical" evidence="8">
    <location>
        <begin position="319"/>
        <end position="337"/>
    </location>
</feature>
<feature type="transmembrane region" description="Helical" evidence="8">
    <location>
        <begin position="80"/>
        <end position="97"/>
    </location>
</feature>
<feature type="transmembrane region" description="Helical" evidence="8">
    <location>
        <begin position="238"/>
        <end position="259"/>
    </location>
</feature>
<dbReference type="PANTHER" id="PTHR33908:SF11">
    <property type="entry name" value="MEMBRANE PROTEIN"/>
    <property type="match status" value="1"/>
</dbReference>
<feature type="transmembrane region" description="Helical" evidence="8">
    <location>
        <begin position="156"/>
        <end position="186"/>
    </location>
</feature>
<keyword evidence="2" id="KW-1003">Cell membrane</keyword>
<gene>
    <name evidence="9" type="ORF">H6A24_12495</name>
</gene>
<accession>A0ABS2FBY5</accession>
<feature type="transmembrane region" description="Helical" evidence="8">
    <location>
        <begin position="271"/>
        <end position="288"/>
    </location>
</feature>
<feature type="transmembrane region" description="Helical" evidence="8">
    <location>
        <begin position="295"/>
        <end position="313"/>
    </location>
</feature>
<evidence type="ECO:0000256" key="7">
    <source>
        <dbReference type="ARBA" id="ARBA00023136"/>
    </source>
</evidence>
<proteinExistence type="predicted"/>
<keyword evidence="4" id="KW-0808">Transferase</keyword>
<evidence type="ECO:0000256" key="2">
    <source>
        <dbReference type="ARBA" id="ARBA00022475"/>
    </source>
</evidence>
<evidence type="ECO:0000256" key="5">
    <source>
        <dbReference type="ARBA" id="ARBA00022692"/>
    </source>
</evidence>
<evidence type="ECO:0000313" key="10">
    <source>
        <dbReference type="Proteomes" id="UP000782117"/>
    </source>
</evidence>